<name>A0A5M3YTA5_ASPTE</name>
<sequence length="370" mass="41404">MFLPLWSVGSLLAFWQVLAAGHSLNLEQRFKRPTSYQFHPSTSGLVAEELIDPLPLPFDFETSNSPIANATNSWWISSYVTGSNEHQYLLLSHLFTTGSSSIYRGSIYDITEPEFWQYTTTSTDPTLLDNSQNGEFNVTTSDFFFGSILPGNATKRLRTASTRSDVKYDVTFDLSAPILFNTGIGGLFQFGDDHTGEWAMPAGITTGSLVHNGQDVTFDPSRSYTWYDRQWNVGPPTSLGWTWFQLHLHTRGQDPDSLKLSLWRWDSEGLGTRQWVTSQAQAGVNSVQPVKSFKPLGQEWTSPHTNLSYAQKWHLVLQDRTELVITSAHPDQELHSPAFTNYEGFVTVSGTAPGGEQLEGYGLVEIQPTF</sequence>
<dbReference type="EMBL" id="BLJY01000004">
    <property type="protein sequence ID" value="GFF15133.1"/>
    <property type="molecule type" value="Genomic_DNA"/>
</dbReference>
<dbReference type="PANTHER" id="PTHR40617:SF1">
    <property type="entry name" value="ATTH DOMAIN-CONTAINING PROTEIN-RELATED"/>
    <property type="match status" value="1"/>
</dbReference>
<dbReference type="Pfam" id="PF17186">
    <property type="entry name" value="Lipocalin_9"/>
    <property type="match status" value="1"/>
</dbReference>
<evidence type="ECO:0000313" key="1">
    <source>
        <dbReference type="EMBL" id="GFF15133.1"/>
    </source>
</evidence>
<dbReference type="InterPro" id="IPR023374">
    <property type="entry name" value="AttH-like_dom_sf"/>
</dbReference>
<dbReference type="PANTHER" id="PTHR40617">
    <property type="entry name" value="TERPENE CYCLASE ASQC"/>
    <property type="match status" value="1"/>
</dbReference>
<proteinExistence type="predicted"/>
<reference evidence="1 2" key="1">
    <citation type="submission" date="2020-01" db="EMBL/GenBank/DDBJ databases">
        <title>Aspergillus terreus IFO 6365 whole genome shotgun sequence.</title>
        <authorList>
            <person name="Kanamasa S."/>
            <person name="Takahashi H."/>
        </authorList>
    </citation>
    <scope>NUCLEOTIDE SEQUENCE [LARGE SCALE GENOMIC DNA]</scope>
    <source>
        <strain evidence="1 2">IFO 6365</strain>
    </source>
</reference>
<organism evidence="1 2">
    <name type="scientific">Aspergillus terreus</name>
    <dbReference type="NCBI Taxonomy" id="33178"/>
    <lineage>
        <taxon>Eukaryota</taxon>
        <taxon>Fungi</taxon>
        <taxon>Dikarya</taxon>
        <taxon>Ascomycota</taxon>
        <taxon>Pezizomycotina</taxon>
        <taxon>Eurotiomycetes</taxon>
        <taxon>Eurotiomycetidae</taxon>
        <taxon>Eurotiales</taxon>
        <taxon>Aspergillaceae</taxon>
        <taxon>Aspergillus</taxon>
        <taxon>Aspergillus subgen. Circumdati</taxon>
    </lineage>
</organism>
<dbReference type="SUPFAM" id="SSF159245">
    <property type="entry name" value="AttH-like"/>
    <property type="match status" value="1"/>
</dbReference>
<accession>A0A5M3YTA5</accession>
<protein>
    <submittedName>
        <fullName evidence="1">Hydroxyneurosporene synthase</fullName>
    </submittedName>
</protein>
<dbReference type="InterPro" id="IPR053112">
    <property type="entry name" value="Fungal_Dehydratase/Hydratase"/>
</dbReference>
<dbReference type="OrthoDB" id="5295747at2759"/>
<gene>
    <name evidence="1" type="ORF">ATEIFO6365_0004025200</name>
</gene>
<keyword evidence="2" id="KW-1185">Reference proteome</keyword>
<dbReference type="VEuPathDB" id="FungiDB:ATEG_08781"/>
<dbReference type="Gene3D" id="2.40.370.10">
    <property type="entry name" value="AttH-like domain"/>
    <property type="match status" value="1"/>
</dbReference>
<dbReference type="AlphaFoldDB" id="A0A5M3YTA5"/>
<dbReference type="Proteomes" id="UP000452235">
    <property type="component" value="Unassembled WGS sequence"/>
</dbReference>
<comment type="caution">
    <text evidence="1">The sequence shown here is derived from an EMBL/GenBank/DDBJ whole genome shotgun (WGS) entry which is preliminary data.</text>
</comment>
<evidence type="ECO:0000313" key="2">
    <source>
        <dbReference type="Proteomes" id="UP000452235"/>
    </source>
</evidence>